<protein>
    <recommendedName>
        <fullName evidence="1">Transposase IS4-like domain-containing protein</fullName>
    </recommendedName>
</protein>
<accession>A0A078KWB8</accession>
<evidence type="ECO:0000259" key="1">
    <source>
        <dbReference type="Pfam" id="PF01609"/>
    </source>
</evidence>
<dbReference type="AlphaFoldDB" id="A0A078KWB8"/>
<dbReference type="Pfam" id="PF01609">
    <property type="entry name" value="DDE_Tnp_1"/>
    <property type="match status" value="1"/>
</dbReference>
<dbReference type="InterPro" id="IPR053520">
    <property type="entry name" value="Transposase_Tn903"/>
</dbReference>
<evidence type="ECO:0000313" key="3">
    <source>
        <dbReference type="Proteomes" id="UP000044071"/>
    </source>
</evidence>
<dbReference type="PANTHER" id="PTHR34631">
    <property type="match status" value="1"/>
</dbReference>
<keyword evidence="3" id="KW-1185">Reference proteome</keyword>
<dbReference type="GO" id="GO:0006313">
    <property type="term" value="P:DNA transposition"/>
    <property type="evidence" value="ECO:0007669"/>
    <property type="project" value="InterPro"/>
</dbReference>
<dbReference type="GO" id="GO:0004803">
    <property type="term" value="F:transposase activity"/>
    <property type="evidence" value="ECO:0007669"/>
    <property type="project" value="InterPro"/>
</dbReference>
<feature type="domain" description="Transposase IS4-like" evidence="1">
    <location>
        <begin position="11"/>
        <end position="167"/>
    </location>
</feature>
<dbReference type="PANTHER" id="PTHR34631:SF3">
    <property type="entry name" value="ISSOD12 TRANSPOSASE TNPA_ISSOD12"/>
    <property type="match status" value="1"/>
</dbReference>
<reference evidence="2 3" key="1">
    <citation type="submission" date="2014-06" db="EMBL/GenBank/DDBJ databases">
        <authorList>
            <person name="Urmite Genomes Urmite Genomes"/>
        </authorList>
    </citation>
    <scope>NUCLEOTIDE SEQUENCE [LARGE SCALE GENOMIC DNA]</scope>
</reference>
<name>A0A078KWB8_9GAMM</name>
<sequence>MSNLAQALTPGSHVIVYSTGLKVYGKSEWHQEKHAAKARRTWRKLHIAVDEKHQIIAWDITPNSTGDTTGDTTGAYDLLAQVEHEFKVVMGDGAYDSFELNEVILKKPPDAKIVIPPPSIAVISQEENTQCDEHIRRLQVAGRMAWQKQNNYGLRSHVELAILRYKKIIGTDMKARVLPQQKTEGGIATRVLNRMTSLGMPTSVKVK</sequence>
<organism evidence="2 3">
    <name type="scientific">Legionella massiliensis</name>
    <dbReference type="NCBI Taxonomy" id="1034943"/>
    <lineage>
        <taxon>Bacteria</taxon>
        <taxon>Pseudomonadati</taxon>
        <taxon>Pseudomonadota</taxon>
        <taxon>Gammaproteobacteria</taxon>
        <taxon>Legionellales</taxon>
        <taxon>Legionellaceae</taxon>
        <taxon>Legionella</taxon>
    </lineage>
</organism>
<gene>
    <name evidence="2" type="ORF">BN59_01580</name>
</gene>
<evidence type="ECO:0000313" key="2">
    <source>
        <dbReference type="EMBL" id="CDZ77297.1"/>
    </source>
</evidence>
<dbReference type="eggNOG" id="COG3039">
    <property type="taxonomic scope" value="Bacteria"/>
</dbReference>
<dbReference type="NCBIfam" id="NF033579">
    <property type="entry name" value="transpos_IS5_2"/>
    <property type="match status" value="1"/>
</dbReference>
<proteinExistence type="predicted"/>
<dbReference type="InterPro" id="IPR053172">
    <property type="entry name" value="Tn903_transposase"/>
</dbReference>
<dbReference type="InterPro" id="IPR002559">
    <property type="entry name" value="Transposase_11"/>
</dbReference>
<dbReference type="GO" id="GO:0003677">
    <property type="term" value="F:DNA binding"/>
    <property type="evidence" value="ECO:0007669"/>
    <property type="project" value="InterPro"/>
</dbReference>
<dbReference type="EMBL" id="CCSB01000002">
    <property type="protein sequence ID" value="CDZ77297.1"/>
    <property type="molecule type" value="Genomic_DNA"/>
</dbReference>
<dbReference type="Proteomes" id="UP000044071">
    <property type="component" value="Unassembled WGS sequence"/>
</dbReference>
<dbReference type="STRING" id="1034943.BN59_01580"/>